<reference evidence="1 2" key="1">
    <citation type="submission" date="2019-08" db="EMBL/GenBank/DDBJ databases">
        <title>Deep-cultivation of Planctomycetes and their phenomic and genomic characterization uncovers novel biology.</title>
        <authorList>
            <person name="Wiegand S."/>
            <person name="Jogler M."/>
            <person name="Boedeker C."/>
            <person name="Pinto D."/>
            <person name="Vollmers J."/>
            <person name="Rivas-Marin E."/>
            <person name="Kohn T."/>
            <person name="Peeters S.H."/>
            <person name="Heuer A."/>
            <person name="Rast P."/>
            <person name="Oberbeckmann S."/>
            <person name="Bunk B."/>
            <person name="Jeske O."/>
            <person name="Meyerdierks A."/>
            <person name="Storesund J.E."/>
            <person name="Kallscheuer N."/>
            <person name="Luecker S."/>
            <person name="Lage O.M."/>
            <person name="Pohl T."/>
            <person name="Merkel B.J."/>
            <person name="Hornburger P."/>
            <person name="Mueller R.-W."/>
            <person name="Bruemmer F."/>
            <person name="Labrenz M."/>
            <person name="Spormann A.M."/>
            <person name="Op den Camp H."/>
            <person name="Overmann J."/>
            <person name="Amann R."/>
            <person name="Jetten M.S.M."/>
            <person name="Mascher T."/>
            <person name="Medema M.H."/>
            <person name="Devos D.P."/>
            <person name="Kaster A.-K."/>
            <person name="Ovreas L."/>
            <person name="Rohde M."/>
            <person name="Galperin M.Y."/>
            <person name="Jogler C."/>
        </authorList>
    </citation>
    <scope>NUCLEOTIDE SEQUENCE [LARGE SCALE GENOMIC DNA]</scope>
    <source>
        <strain evidence="1 2">Pr1d</strain>
    </source>
</reference>
<gene>
    <name evidence="1" type="ORF">Pr1d_41290</name>
</gene>
<organism evidence="1 2">
    <name type="scientific">Bythopirellula goksoeyrii</name>
    <dbReference type="NCBI Taxonomy" id="1400387"/>
    <lineage>
        <taxon>Bacteria</taxon>
        <taxon>Pseudomonadati</taxon>
        <taxon>Planctomycetota</taxon>
        <taxon>Planctomycetia</taxon>
        <taxon>Pirellulales</taxon>
        <taxon>Lacipirellulaceae</taxon>
        <taxon>Bythopirellula</taxon>
    </lineage>
</organism>
<keyword evidence="2" id="KW-1185">Reference proteome</keyword>
<dbReference type="KEGG" id="bgok:Pr1d_41290"/>
<accession>A0A5B9QS33</accession>
<dbReference type="EMBL" id="CP042913">
    <property type="protein sequence ID" value="QEG36793.1"/>
    <property type="molecule type" value="Genomic_DNA"/>
</dbReference>
<evidence type="ECO:0000313" key="2">
    <source>
        <dbReference type="Proteomes" id="UP000323917"/>
    </source>
</evidence>
<proteinExistence type="predicted"/>
<sequence>MFSETHRCLVRPARAYYVANSPATMPLTLLLALVLSMLAPAGRRAAADESPIRFVGSPSRLQQRLTNETGTPAVPMQPAAEATLQTKDPAPDLPHNLLAAANLTSGGKILLTQDYTQSEAEVIPTPFQQPIEVDGIGPGGMVEVPCFVAPPLSQVKANIAFPAGDLPSDRARFCSADTPYVMDSRLDFGWAQFNFQWSATCLCHKPLYFEEINAERYGYTVSRVLQPVISGGKFFLTIPALPYLMTVDRPCDCIYTLGQYRPGDCVPRRWNRVPLQACAAIVEVGTIAGLILLIP</sequence>
<dbReference type="Proteomes" id="UP000323917">
    <property type="component" value="Chromosome"/>
</dbReference>
<evidence type="ECO:0000313" key="1">
    <source>
        <dbReference type="EMBL" id="QEG36793.1"/>
    </source>
</evidence>
<dbReference type="AlphaFoldDB" id="A0A5B9QS33"/>
<protein>
    <submittedName>
        <fullName evidence="1">Uncharacterized protein</fullName>
    </submittedName>
</protein>
<name>A0A5B9QS33_9BACT</name>